<dbReference type="NCBIfam" id="TIGR04183">
    <property type="entry name" value="Por_Secre_tail"/>
    <property type="match status" value="1"/>
</dbReference>
<keyword evidence="1 2" id="KW-0732">Signal</keyword>
<dbReference type="Pfam" id="PF20009">
    <property type="entry name" value="GEVED"/>
    <property type="match status" value="1"/>
</dbReference>
<dbReference type="EMBL" id="JASDDK010000002">
    <property type="protein sequence ID" value="MDN3492481.1"/>
    <property type="molecule type" value="Genomic_DNA"/>
</dbReference>
<dbReference type="Proteomes" id="UP001231197">
    <property type="component" value="Unassembled WGS sequence"/>
</dbReference>
<proteinExistence type="predicted"/>
<evidence type="ECO:0000256" key="2">
    <source>
        <dbReference type="SAM" id="SignalP"/>
    </source>
</evidence>
<dbReference type="InterPro" id="IPR045474">
    <property type="entry name" value="GEVED"/>
</dbReference>
<feature type="domain" description="GEVED" evidence="4">
    <location>
        <begin position="87"/>
        <end position="182"/>
    </location>
</feature>
<evidence type="ECO:0000259" key="3">
    <source>
        <dbReference type="Pfam" id="PF18962"/>
    </source>
</evidence>
<keyword evidence="6" id="KW-1185">Reference proteome</keyword>
<dbReference type="InterPro" id="IPR026444">
    <property type="entry name" value="Secre_tail"/>
</dbReference>
<reference evidence="5 6" key="1">
    <citation type="journal article" date="2023" name="Int. J. Syst. Evol. Microbiol.">
        <title>Winogradskyella bathintestinalis sp. nov., isolated from the intestine of the deep-sea loosejaw dragonfish, Malacosteus niger.</title>
        <authorList>
            <person name="Uniacke-Lowe S."/>
            <person name="Johnson C.N."/>
            <person name="Stanton C."/>
            <person name="Hill C."/>
            <person name="Ross P."/>
        </authorList>
    </citation>
    <scope>NUCLEOTIDE SEQUENCE [LARGE SCALE GENOMIC DNA]</scope>
    <source>
        <strain evidence="5 6">APC 3343</strain>
    </source>
</reference>
<name>A0ABT7ZTY1_9FLAO</name>
<accession>A0ABT7ZTY1</accession>
<feature type="signal peptide" evidence="2">
    <location>
        <begin position="1"/>
        <end position="19"/>
    </location>
</feature>
<organism evidence="5 6">
    <name type="scientific">Winogradskyella bathintestinalis</name>
    <dbReference type="NCBI Taxonomy" id="3035208"/>
    <lineage>
        <taxon>Bacteria</taxon>
        <taxon>Pseudomonadati</taxon>
        <taxon>Bacteroidota</taxon>
        <taxon>Flavobacteriia</taxon>
        <taxon>Flavobacteriales</taxon>
        <taxon>Flavobacteriaceae</taxon>
        <taxon>Winogradskyella</taxon>
    </lineage>
</organism>
<dbReference type="Pfam" id="PF18962">
    <property type="entry name" value="Por_Secre_tail"/>
    <property type="match status" value="1"/>
</dbReference>
<feature type="chain" id="PRO_5046116124" evidence="2">
    <location>
        <begin position="20"/>
        <end position="268"/>
    </location>
</feature>
<comment type="caution">
    <text evidence="5">The sequence shown here is derived from an EMBL/GenBank/DDBJ whole genome shotgun (WGS) entry which is preliminary data.</text>
</comment>
<evidence type="ECO:0000259" key="4">
    <source>
        <dbReference type="Pfam" id="PF20009"/>
    </source>
</evidence>
<evidence type="ECO:0000313" key="5">
    <source>
        <dbReference type="EMBL" id="MDN3492481.1"/>
    </source>
</evidence>
<sequence>MKKITLVLVILTFSSQAQTFPNPYCQITNGTIVEEITSVDFDTNSITNTDTTLNLIDATSTVINVTPEETYSITVNGNTYGTFSTNIVAFIDWNQNNILDDDNEVYAIGTLFDTDGNTEADAVTAEIVVPSDATAGNTRIRITKTYTDSTSPAIVDPCAIAFNAFGQGVQNGYGQAIDFTLNISSLSINEFNTNALSVSPTSVKDFLNIAYNSEINSVHIINLIGQEVISQQTTSSHIQLNLTELARGIYVVNLNTTTGKHNFKILKQ</sequence>
<feature type="domain" description="Secretion system C-terminal sorting" evidence="3">
    <location>
        <begin position="203"/>
        <end position="261"/>
    </location>
</feature>
<protein>
    <submittedName>
        <fullName evidence="5">T9SS type A sorting domain-containing protein</fullName>
    </submittedName>
</protein>
<gene>
    <name evidence="5" type="ORF">QMA06_07095</name>
</gene>
<dbReference type="RefSeq" id="WP_290206174.1">
    <property type="nucleotide sequence ID" value="NZ_JASDDK010000002.1"/>
</dbReference>
<evidence type="ECO:0000313" key="6">
    <source>
        <dbReference type="Proteomes" id="UP001231197"/>
    </source>
</evidence>
<evidence type="ECO:0000256" key="1">
    <source>
        <dbReference type="ARBA" id="ARBA00022729"/>
    </source>
</evidence>